<dbReference type="Proteomes" id="UP000652761">
    <property type="component" value="Unassembled WGS sequence"/>
</dbReference>
<dbReference type="EMBL" id="NMUH01002724">
    <property type="protein sequence ID" value="MQM01722.1"/>
    <property type="molecule type" value="Genomic_DNA"/>
</dbReference>
<evidence type="ECO:0000313" key="1">
    <source>
        <dbReference type="EMBL" id="MQM01722.1"/>
    </source>
</evidence>
<dbReference type="AlphaFoldDB" id="A0A843VWI4"/>
<keyword evidence="2" id="KW-1185">Reference proteome</keyword>
<gene>
    <name evidence="1" type="ORF">Taro_034482</name>
</gene>
<reference evidence="1" key="1">
    <citation type="submission" date="2017-07" db="EMBL/GenBank/DDBJ databases">
        <title>Taro Niue Genome Assembly and Annotation.</title>
        <authorList>
            <person name="Atibalentja N."/>
            <person name="Keating K."/>
            <person name="Fields C.J."/>
        </authorList>
    </citation>
    <scope>NUCLEOTIDE SEQUENCE</scope>
    <source>
        <strain evidence="1">Niue_2</strain>
        <tissue evidence="1">Leaf</tissue>
    </source>
</reference>
<protein>
    <submittedName>
        <fullName evidence="1">Uncharacterized protein</fullName>
    </submittedName>
</protein>
<comment type="caution">
    <text evidence="1">The sequence shown here is derived from an EMBL/GenBank/DDBJ whole genome shotgun (WGS) entry which is preliminary data.</text>
</comment>
<organism evidence="1 2">
    <name type="scientific">Colocasia esculenta</name>
    <name type="common">Wild taro</name>
    <name type="synonym">Arum esculentum</name>
    <dbReference type="NCBI Taxonomy" id="4460"/>
    <lineage>
        <taxon>Eukaryota</taxon>
        <taxon>Viridiplantae</taxon>
        <taxon>Streptophyta</taxon>
        <taxon>Embryophyta</taxon>
        <taxon>Tracheophyta</taxon>
        <taxon>Spermatophyta</taxon>
        <taxon>Magnoliopsida</taxon>
        <taxon>Liliopsida</taxon>
        <taxon>Araceae</taxon>
        <taxon>Aroideae</taxon>
        <taxon>Colocasieae</taxon>
        <taxon>Colocasia</taxon>
    </lineage>
</organism>
<evidence type="ECO:0000313" key="2">
    <source>
        <dbReference type="Proteomes" id="UP000652761"/>
    </source>
</evidence>
<accession>A0A843VWI4</accession>
<sequence>MVFVLLGGVLGSRAVPCVPALADGPSGGFWKGCRMCLCLLGLTPILGSLLREFSGLRACSISPSHYLALRWFRSYVGRWFLLCGFSRVSCVDTDCCFCSPFLGAVCGDTGVCSSLTSWRVQGLGWFCLWALDLVELLCLGGCMPRCCFRFVFDSTGSAGVMFGLTLVVGRGASSPAGSECELQKSVAVVAGLREPTCGVAFTSAGLWSAELVEVGIFARAKQMLVCRVTPLVECYDTCLWLLSALCWLVVNSSEVLPEFFSVGSGGIVWLVAIASPSKLRVEVCCYCVGRCVLVGFPERCLGGSGGGSPRTCLRSHFVDSGKGSSQECSVFVLGYRCVAPVAYCVPSSSAFRGLLEVVVLAHGNWYRVAHCGDLRGEGRDVSIVPFRAMLVSSSFRCVFCLCLSYALEALVAVWCVALSVCVVSCGESSLLALVVRSLVQLRCILPGYWCLWWSPVLVLEWFVFVSFGALVALSVVRQVLAAACGRVFSLAWERVRPVGIPSFGLGPFEVNVLSSTSTVVSIPVQFADVLGCLALPTSDVFPDFASTHYACGAFGLVFLWLHSRCVSLSDHEDDLGEIESSGADGHCPACHGEVPSFGFTFDALLAVVSPWWQAGQSHLSGCRGVPEGCVLVAVWAAIALRLLKRRPALSRLGGRRLKALASTPFPLLWLFLLSLLSEEGILFPLSSSDGWSLAERRRLVAELEWCLVVFVATLGCSIPAVCLPTDVATAAHTSRHQRRRRFGQVRPYRGMVIRRDKSRVMTRFLVVTHFPVTTGRLSRLPYLSRWYRDRLGGRDSTGLALSVSVASLA</sequence>
<name>A0A843VWI4_COLES</name>
<proteinExistence type="predicted"/>